<name>A0A8F0L9K8_9CHLO</name>
<dbReference type="Gene3D" id="3.40.1440.10">
    <property type="entry name" value="GIY-YIG endonuclease"/>
    <property type="match status" value="1"/>
</dbReference>
<protein>
    <recommendedName>
        <fullName evidence="1">GIY-YIG domain-containing protein</fullName>
    </recommendedName>
</protein>
<proteinExistence type="predicted"/>
<keyword evidence="2" id="KW-0934">Plastid</keyword>
<reference evidence="2" key="1">
    <citation type="journal article" date="2021" name="Eur. J. Phycol.">
        <title>Genomic analysis of the lectotype specimens of European Ulva rigida and Ulva lacinulata (Ulvaceae, Chlorophyta) reveals the ongoing misapplication of names.</title>
        <authorList>
            <person name="Hughey J.R."/>
            <person name="Gabrielson P.W."/>
            <person name="Maggs C.A."/>
            <person name="Mineur F."/>
        </authorList>
    </citation>
    <scope>NUCLEOTIDE SEQUENCE</scope>
    <source>
        <strain evidence="2">Cadiz</strain>
    </source>
</reference>
<sequence>MDVSNLFNPGLYKITCLKNDKIYIGESSNILSRLGKHVSTLETNNHDCIELQTDFNTFGKIFFKFEALELNNKYLNENLRKQKEKIYIKKIKKSYNFKDKHNWNFYTQKVKIKGVIYNSLRQASSIVLESRTNLVRKCKDINNKDYILLEKQTYLKAKIYEKNSIPCQINTIIYPSISKASKTLNHSYETITKRCKSNKYPNYMFINQIDRSNDYPEGE</sequence>
<dbReference type="PROSITE" id="PS50164">
    <property type="entry name" value="GIY_YIG"/>
    <property type="match status" value="1"/>
</dbReference>
<keyword evidence="2" id="KW-0150">Chloroplast</keyword>
<geneLocation type="chloroplast" evidence="2"/>
<dbReference type="Pfam" id="PF01541">
    <property type="entry name" value="GIY-YIG"/>
    <property type="match status" value="1"/>
</dbReference>
<dbReference type="InterPro" id="IPR035901">
    <property type="entry name" value="GIY-YIG_endonuc_sf"/>
</dbReference>
<dbReference type="SUPFAM" id="SSF64496">
    <property type="entry name" value="DNA-binding domain of intron-encoded endonucleases"/>
    <property type="match status" value="1"/>
</dbReference>
<organism evidence="2">
    <name type="scientific">Ulva rigida</name>
    <dbReference type="NCBI Taxonomy" id="75689"/>
    <lineage>
        <taxon>Eukaryota</taxon>
        <taxon>Viridiplantae</taxon>
        <taxon>Chlorophyta</taxon>
        <taxon>core chlorophytes</taxon>
        <taxon>Ulvophyceae</taxon>
        <taxon>OUU clade</taxon>
        <taxon>Ulvales</taxon>
        <taxon>Ulvaceae</taxon>
        <taxon>Ulva</taxon>
    </lineage>
</organism>
<dbReference type="InterPro" id="IPR000305">
    <property type="entry name" value="GIY-YIG_endonuc"/>
</dbReference>
<dbReference type="AlphaFoldDB" id="A0A8F0L9K8"/>
<gene>
    <name evidence="2" type="primary">orf219</name>
</gene>
<dbReference type="EMBL" id="MW543060">
    <property type="protein sequence ID" value="QWL15256.1"/>
    <property type="molecule type" value="Genomic_DNA"/>
</dbReference>
<accession>A0A8F0L9K8</accession>
<evidence type="ECO:0000259" key="1">
    <source>
        <dbReference type="PROSITE" id="PS50164"/>
    </source>
</evidence>
<feature type="domain" description="GIY-YIG" evidence="1">
    <location>
        <begin position="7"/>
        <end position="97"/>
    </location>
</feature>
<evidence type="ECO:0000313" key="2">
    <source>
        <dbReference type="EMBL" id="QWL15256.1"/>
    </source>
</evidence>
<dbReference type="SUPFAM" id="SSF82771">
    <property type="entry name" value="GIY-YIG endonuclease"/>
    <property type="match status" value="1"/>
</dbReference>